<accession>A0A084R027</accession>
<feature type="compositionally biased region" description="Basic residues" evidence="1">
    <location>
        <begin position="172"/>
        <end position="193"/>
    </location>
</feature>
<name>A0A084R027_STAC4</name>
<organism evidence="2 3">
    <name type="scientific">Stachybotrys chlorohalonatus (strain IBT 40285)</name>
    <dbReference type="NCBI Taxonomy" id="1283841"/>
    <lineage>
        <taxon>Eukaryota</taxon>
        <taxon>Fungi</taxon>
        <taxon>Dikarya</taxon>
        <taxon>Ascomycota</taxon>
        <taxon>Pezizomycotina</taxon>
        <taxon>Sordariomycetes</taxon>
        <taxon>Hypocreomycetidae</taxon>
        <taxon>Hypocreales</taxon>
        <taxon>Stachybotryaceae</taxon>
        <taxon>Stachybotrys</taxon>
    </lineage>
</organism>
<dbReference type="HOGENOM" id="CLU_744284_0_0_1"/>
<feature type="compositionally biased region" description="Pro residues" evidence="1">
    <location>
        <begin position="65"/>
        <end position="78"/>
    </location>
</feature>
<dbReference type="EMBL" id="KL659427">
    <property type="protein sequence ID" value="KFA69562.1"/>
    <property type="molecule type" value="Genomic_DNA"/>
</dbReference>
<dbReference type="Proteomes" id="UP000028524">
    <property type="component" value="Unassembled WGS sequence"/>
</dbReference>
<feature type="compositionally biased region" description="Polar residues" evidence="1">
    <location>
        <begin position="41"/>
        <end position="62"/>
    </location>
</feature>
<keyword evidence="3" id="KW-1185">Reference proteome</keyword>
<reference evidence="2 3" key="1">
    <citation type="journal article" date="2014" name="BMC Genomics">
        <title>Comparative genome sequencing reveals chemotype-specific gene clusters in the toxigenic black mold Stachybotrys.</title>
        <authorList>
            <person name="Semeiks J."/>
            <person name="Borek D."/>
            <person name="Otwinowski Z."/>
            <person name="Grishin N.V."/>
        </authorList>
    </citation>
    <scope>NUCLEOTIDE SEQUENCE [LARGE SCALE GENOMIC DNA]</scope>
    <source>
        <strain evidence="2 3">IBT 40285</strain>
    </source>
</reference>
<dbReference type="OrthoDB" id="73875at2759"/>
<gene>
    <name evidence="2" type="ORF">S40285_07969</name>
</gene>
<feature type="compositionally biased region" description="Low complexity" evidence="1">
    <location>
        <begin position="194"/>
        <end position="209"/>
    </location>
</feature>
<protein>
    <submittedName>
        <fullName evidence="2">Uncharacterized protein</fullName>
    </submittedName>
</protein>
<dbReference type="InParanoid" id="A0A084R027"/>
<sequence>MTITTIDVWHITVRETRTGTGTRTGARATHHITPSIRPPTFSITNNLPQTSNDGVTQPPSTRTITPPPYPWTFTPPDPEATTTRSNTPEEDIPEFPVVTWRPGNPGPRCRSGCGRPCRLFCSFPCLLDCQGPGLDVPDPSNSATADSACAAAHGPKPEPDHQARTRPSGPRPAHRRHRRAPSPRTRITRRRSARAPSSGACRSPRSGPTTAPPASSPARRGRRLAPPPRRTRSRPAPNSDTEEVDCYNNGQFINRALVIEALDYFCNAFEGQVLDALRPGTQRTLTCQHGVHCWAAGCFVNVVMRVTVKHECRFRMGGNGPREECGRILRRIIDECDTSSTQFKQGGTLSSNCADWSFDPNDNWGQDGPRLC</sequence>
<feature type="compositionally biased region" description="Low complexity" evidence="1">
    <location>
        <begin position="140"/>
        <end position="152"/>
    </location>
</feature>
<evidence type="ECO:0000256" key="1">
    <source>
        <dbReference type="SAM" id="MobiDB-lite"/>
    </source>
</evidence>
<evidence type="ECO:0000313" key="2">
    <source>
        <dbReference type="EMBL" id="KFA69562.1"/>
    </source>
</evidence>
<evidence type="ECO:0000313" key="3">
    <source>
        <dbReference type="Proteomes" id="UP000028524"/>
    </source>
</evidence>
<feature type="compositionally biased region" description="Basic residues" evidence="1">
    <location>
        <begin position="219"/>
        <end position="233"/>
    </location>
</feature>
<proteinExistence type="predicted"/>
<feature type="region of interest" description="Disordered" evidence="1">
    <location>
        <begin position="32"/>
        <end position="95"/>
    </location>
</feature>
<dbReference type="AlphaFoldDB" id="A0A084R027"/>
<feature type="region of interest" description="Disordered" evidence="1">
    <location>
        <begin position="139"/>
        <end position="243"/>
    </location>
</feature>